<comment type="caution">
    <text evidence="1">The sequence shown here is derived from an EMBL/GenBank/DDBJ whole genome shotgun (WGS) entry which is preliminary data.</text>
</comment>
<accession>A0AAN9MIT4</accession>
<evidence type="ECO:0000313" key="1">
    <source>
        <dbReference type="EMBL" id="KAK7355620.1"/>
    </source>
</evidence>
<proteinExistence type="predicted"/>
<dbReference type="EMBL" id="JAYMYR010000006">
    <property type="protein sequence ID" value="KAK7355620.1"/>
    <property type="molecule type" value="Genomic_DNA"/>
</dbReference>
<dbReference type="Proteomes" id="UP001374584">
    <property type="component" value="Unassembled WGS sequence"/>
</dbReference>
<protein>
    <submittedName>
        <fullName evidence="1">Uncharacterized protein</fullName>
    </submittedName>
</protein>
<keyword evidence="2" id="KW-1185">Reference proteome</keyword>
<name>A0AAN9MIT4_PHACN</name>
<gene>
    <name evidence="1" type="ORF">VNO80_14880</name>
</gene>
<dbReference type="AlphaFoldDB" id="A0AAN9MIT4"/>
<sequence length="72" mass="8581">MRCLRWDIRCIALILLYKEFSNEDILFCFSPNEVHNGIRKTNNRSKSNNKRLVASTFSYNNLFKNILKQLAR</sequence>
<reference evidence="1 2" key="1">
    <citation type="submission" date="2024-01" db="EMBL/GenBank/DDBJ databases">
        <title>The genomes of 5 underutilized Papilionoideae crops provide insights into root nodulation and disease resistanc.</title>
        <authorList>
            <person name="Jiang F."/>
        </authorList>
    </citation>
    <scope>NUCLEOTIDE SEQUENCE [LARGE SCALE GENOMIC DNA]</scope>
    <source>
        <strain evidence="1">JINMINGXINNONG_FW02</strain>
        <tissue evidence="1">Leaves</tissue>
    </source>
</reference>
<organism evidence="1 2">
    <name type="scientific">Phaseolus coccineus</name>
    <name type="common">Scarlet runner bean</name>
    <name type="synonym">Phaseolus multiflorus</name>
    <dbReference type="NCBI Taxonomy" id="3886"/>
    <lineage>
        <taxon>Eukaryota</taxon>
        <taxon>Viridiplantae</taxon>
        <taxon>Streptophyta</taxon>
        <taxon>Embryophyta</taxon>
        <taxon>Tracheophyta</taxon>
        <taxon>Spermatophyta</taxon>
        <taxon>Magnoliopsida</taxon>
        <taxon>eudicotyledons</taxon>
        <taxon>Gunneridae</taxon>
        <taxon>Pentapetalae</taxon>
        <taxon>rosids</taxon>
        <taxon>fabids</taxon>
        <taxon>Fabales</taxon>
        <taxon>Fabaceae</taxon>
        <taxon>Papilionoideae</taxon>
        <taxon>50 kb inversion clade</taxon>
        <taxon>NPAAA clade</taxon>
        <taxon>indigoferoid/millettioid clade</taxon>
        <taxon>Phaseoleae</taxon>
        <taxon>Phaseolus</taxon>
    </lineage>
</organism>
<evidence type="ECO:0000313" key="2">
    <source>
        <dbReference type="Proteomes" id="UP001374584"/>
    </source>
</evidence>